<evidence type="ECO:0000313" key="2">
    <source>
        <dbReference type="EMBL" id="EHJ38794.1"/>
    </source>
</evidence>
<proteinExistence type="predicted"/>
<dbReference type="GeneID" id="78337447"/>
<name>G6AYY6_9BACT</name>
<evidence type="ECO:0008006" key="4">
    <source>
        <dbReference type="Google" id="ProtNLM"/>
    </source>
</evidence>
<protein>
    <recommendedName>
        <fullName evidence="4">Thioredoxin domain-containing protein</fullName>
    </recommendedName>
</protein>
<dbReference type="HOGENOM" id="CLU_027865_0_0_10"/>
<reference evidence="2 3" key="1">
    <citation type="submission" date="2011-08" db="EMBL/GenBank/DDBJ databases">
        <authorList>
            <person name="Weinstock G."/>
            <person name="Sodergren E."/>
            <person name="Clifton S."/>
            <person name="Fulton L."/>
            <person name="Fulton B."/>
            <person name="Courtney L."/>
            <person name="Fronick C."/>
            <person name="Harrison M."/>
            <person name="Strong C."/>
            <person name="Farmer C."/>
            <person name="Delahaunty K."/>
            <person name="Markovic C."/>
            <person name="Hall O."/>
            <person name="Minx P."/>
            <person name="Tomlinson C."/>
            <person name="Mitreva M."/>
            <person name="Hou S."/>
            <person name="Chen J."/>
            <person name="Wollam A."/>
            <person name="Pepin K.H."/>
            <person name="Johnson M."/>
            <person name="Bhonagiri V."/>
            <person name="Zhang X."/>
            <person name="Suruliraj S."/>
            <person name="Warren W."/>
            <person name="Chinwalla A."/>
            <person name="Mardis E.R."/>
            <person name="Wilson R.K."/>
        </authorList>
    </citation>
    <scope>NUCLEOTIDE SEQUENCE [LARGE SCALE GENOMIC DNA]</scope>
    <source>
        <strain evidence="2 3">DSM 18206</strain>
    </source>
</reference>
<feature type="chain" id="PRO_5003485646" description="Thioredoxin domain-containing protein" evidence="1">
    <location>
        <begin position="20"/>
        <end position="648"/>
    </location>
</feature>
<comment type="caution">
    <text evidence="2">The sequence shown here is derived from an EMBL/GenBank/DDBJ whole genome shotgun (WGS) entry which is preliminary data.</text>
</comment>
<keyword evidence="1" id="KW-0732">Signal</keyword>
<accession>G6AYY6</accession>
<organism evidence="2 3">
    <name type="scientific">Leyella stercorea DSM 18206</name>
    <dbReference type="NCBI Taxonomy" id="1002367"/>
    <lineage>
        <taxon>Bacteria</taxon>
        <taxon>Pseudomonadati</taxon>
        <taxon>Bacteroidota</taxon>
        <taxon>Bacteroidia</taxon>
        <taxon>Bacteroidales</taxon>
        <taxon>Prevotellaceae</taxon>
        <taxon>Leyella</taxon>
    </lineage>
</organism>
<dbReference type="AlphaFoldDB" id="G6AYY6"/>
<dbReference type="RefSeq" id="WP_007900723.1">
    <property type="nucleotide sequence ID" value="NZ_JH379441.1"/>
</dbReference>
<sequence>MKKILLSAFAMLLAVTANAQNLTVEKLQSPLGVQTEAFGAHKAPAKVKVAKNERVVGFYDDIETCDNYLGLTTVPGNNKIGVLFTAKELTPYYGKKIVGVRFNLAQGETSTGIVIENVKFKNNEISELKTLATSNKSVTSAVGPKNTGEWHEVMFDNKIELSSSIEGLLVGYNYTQKSNNYPFGAKSNATSPLFIFANVPASGGGHGEDWYQLNAGDKALAIQLILEGATANSVLPLDFNKTYVPLGTTKDVTVKLNNKGSKLTSIDYTLTIDGKTGAEQHLDLGKDYGANVIHEVKIPFAAASTNGEYPATLTITKVNGENNACEENSATGTLITRTKEFKKYAVVEENTGTNCPWCVRGHAGLEMMQKQYGDQFIAIAWHYFDSADPMYNTNYKVPKLSYGSAPQAVVNRSTSAVDPYLNAPTYVAKILEDHPVAEVKVNGVFAEEDTKVNATASVESLVSGDYDIIFALTANGLTGNDDTWLQQNAYAKEYSGAQGTYKSKEAAPDELQPYWDKGTAYKTAYNDVLIASSFVSKTNKATIPTLVENGIVNTEYTLKMPTKTGLKKALKLDQVYVVAMLLDKTSGKIINAGKARVTGSTGIEDVTTGTEATVVARYTVNGVQVSAPVKGVNILKMSDGTTRKVLVK</sequence>
<dbReference type="Proteomes" id="UP000004407">
    <property type="component" value="Unassembled WGS sequence"/>
</dbReference>
<dbReference type="PATRIC" id="fig|1002367.3.peg.1501"/>
<feature type="signal peptide" evidence="1">
    <location>
        <begin position="1"/>
        <end position="19"/>
    </location>
</feature>
<evidence type="ECO:0000313" key="3">
    <source>
        <dbReference type="Proteomes" id="UP000004407"/>
    </source>
</evidence>
<evidence type="ECO:0000256" key="1">
    <source>
        <dbReference type="SAM" id="SignalP"/>
    </source>
</evidence>
<gene>
    <name evidence="2" type="ORF">HMPREF0673_01848</name>
</gene>
<dbReference type="EMBL" id="AFZZ01000164">
    <property type="protein sequence ID" value="EHJ38794.1"/>
    <property type="molecule type" value="Genomic_DNA"/>
</dbReference>